<dbReference type="InterPro" id="IPR011127">
    <property type="entry name" value="Dala_Dala_lig_N"/>
</dbReference>
<dbReference type="SUPFAM" id="SSF56059">
    <property type="entry name" value="Glutathione synthetase ATP-binding domain-like"/>
    <property type="match status" value="1"/>
</dbReference>
<dbReference type="PANTHER" id="PTHR23132">
    <property type="entry name" value="D-ALANINE--D-ALANINE LIGASE"/>
    <property type="match status" value="1"/>
</dbReference>
<dbReference type="EMBL" id="JAJVCN010000001">
    <property type="protein sequence ID" value="MCE7002401.1"/>
    <property type="molecule type" value="Genomic_DNA"/>
</dbReference>
<keyword evidence="8 10" id="KW-0573">Peptidoglycan synthesis</keyword>
<comment type="pathway">
    <text evidence="10">Cell wall biogenesis; peptidoglycan biosynthesis.</text>
</comment>
<dbReference type="InterPro" id="IPR013815">
    <property type="entry name" value="ATP_grasp_subdomain_1"/>
</dbReference>
<keyword evidence="7 10" id="KW-0133">Cell shape</keyword>
<keyword evidence="3 10" id="KW-0963">Cytoplasm</keyword>
<gene>
    <name evidence="10" type="primary">ddl</name>
    <name evidence="13" type="ORF">LWC34_06080</name>
</gene>
<dbReference type="NCBIfam" id="TIGR01205">
    <property type="entry name" value="D_ala_D_alaTIGR"/>
    <property type="match status" value="1"/>
</dbReference>
<dbReference type="Pfam" id="PF01820">
    <property type="entry name" value="Dala_Dala_lig_N"/>
    <property type="match status" value="1"/>
</dbReference>
<dbReference type="Gene3D" id="3.40.50.20">
    <property type="match status" value="1"/>
</dbReference>
<sequence>MKLRLGVLHGGWSSERDVSVSSAQQVMRYIDRSAYDPIAIEIRTDHLWSVHTDEGVRTTTPSEALAQIDAALLVLHGIGGEDGIVQGLLEAHGVPYTGPKVDTSAIFMDKVLSKWQFQIHQIPTPDFVCVNRPRYLDMEDRVIADLIARLGTRAVIKPARHGSSVGVSVTTSRAEIAAGLEMAFALDDRVLVERFVHGTEVQVGILGHWSDYRVLPTLELDFRDGQTWFDHETKYGTDRSRIHFHIPARVSDQATDRLAALASDLYERYRFTGYGRFDFLVPDDGQPLLLEINTITGMTPSSTYPLMAQHAGISYPDLLSELVEQAVQPSITAPRRSLTANAVPS</sequence>
<dbReference type="PIRSF" id="PIRSF039102">
    <property type="entry name" value="Ddl/VanB"/>
    <property type="match status" value="1"/>
</dbReference>
<dbReference type="Gene3D" id="3.30.1490.20">
    <property type="entry name" value="ATP-grasp fold, A domain"/>
    <property type="match status" value="1"/>
</dbReference>
<comment type="catalytic activity">
    <reaction evidence="10">
        <text>2 D-alanine + ATP = D-alanyl-D-alanine + ADP + phosphate + H(+)</text>
        <dbReference type="Rhea" id="RHEA:11224"/>
        <dbReference type="ChEBI" id="CHEBI:15378"/>
        <dbReference type="ChEBI" id="CHEBI:30616"/>
        <dbReference type="ChEBI" id="CHEBI:43474"/>
        <dbReference type="ChEBI" id="CHEBI:57416"/>
        <dbReference type="ChEBI" id="CHEBI:57822"/>
        <dbReference type="ChEBI" id="CHEBI:456216"/>
        <dbReference type="EC" id="6.3.2.4"/>
    </reaction>
</comment>
<evidence type="ECO:0000256" key="6">
    <source>
        <dbReference type="ARBA" id="ARBA00022840"/>
    </source>
</evidence>
<evidence type="ECO:0000256" key="9">
    <source>
        <dbReference type="ARBA" id="ARBA00023316"/>
    </source>
</evidence>
<keyword evidence="14" id="KW-1185">Reference proteome</keyword>
<evidence type="ECO:0000256" key="1">
    <source>
        <dbReference type="ARBA" id="ARBA00004496"/>
    </source>
</evidence>
<reference evidence="13 14" key="1">
    <citation type="submission" date="2021-12" db="EMBL/GenBank/DDBJ databases">
        <title>Genome sequence of Kibdelosporangium philippinense ATCC 49844.</title>
        <authorList>
            <person name="Fedorov E.A."/>
            <person name="Omeragic M."/>
            <person name="Shalygina K.F."/>
            <person name="Maclea K.S."/>
        </authorList>
    </citation>
    <scope>NUCLEOTIDE SEQUENCE [LARGE SCALE GENOMIC DNA]</scope>
    <source>
        <strain evidence="13 14">ATCC 49844</strain>
    </source>
</reference>
<dbReference type="Pfam" id="PF07478">
    <property type="entry name" value="Dala_Dala_lig_C"/>
    <property type="match status" value="1"/>
</dbReference>
<dbReference type="NCBIfam" id="NF002378">
    <property type="entry name" value="PRK01372.1"/>
    <property type="match status" value="1"/>
</dbReference>
<keyword evidence="6 11" id="KW-0067">ATP-binding</keyword>
<dbReference type="InterPro" id="IPR000291">
    <property type="entry name" value="D-Ala_lig_Van_CS"/>
</dbReference>
<keyword evidence="9 10" id="KW-0961">Cell wall biogenesis/degradation</keyword>
<name>A0ABS8Z391_9PSEU</name>
<dbReference type="Proteomes" id="UP001521150">
    <property type="component" value="Unassembled WGS sequence"/>
</dbReference>
<dbReference type="PROSITE" id="PS00843">
    <property type="entry name" value="DALA_DALA_LIGASE_1"/>
    <property type="match status" value="1"/>
</dbReference>
<feature type="domain" description="ATP-grasp" evidence="12">
    <location>
        <begin position="114"/>
        <end position="324"/>
    </location>
</feature>
<evidence type="ECO:0000256" key="4">
    <source>
        <dbReference type="ARBA" id="ARBA00022598"/>
    </source>
</evidence>
<comment type="subcellular location">
    <subcellularLocation>
        <location evidence="1 10">Cytoplasm</location>
    </subcellularLocation>
</comment>
<dbReference type="Gene3D" id="3.30.470.20">
    <property type="entry name" value="ATP-grasp fold, B domain"/>
    <property type="match status" value="1"/>
</dbReference>
<comment type="similarity">
    <text evidence="2 10">Belongs to the D-alanine--D-alanine ligase family.</text>
</comment>
<evidence type="ECO:0000313" key="13">
    <source>
        <dbReference type="EMBL" id="MCE7002401.1"/>
    </source>
</evidence>
<evidence type="ECO:0000256" key="5">
    <source>
        <dbReference type="ARBA" id="ARBA00022741"/>
    </source>
</evidence>
<dbReference type="PANTHER" id="PTHR23132:SF23">
    <property type="entry name" value="D-ALANINE--D-ALANINE LIGASE B"/>
    <property type="match status" value="1"/>
</dbReference>
<evidence type="ECO:0000259" key="12">
    <source>
        <dbReference type="PROSITE" id="PS50975"/>
    </source>
</evidence>
<dbReference type="HAMAP" id="MF_00047">
    <property type="entry name" value="Dala_Dala_lig"/>
    <property type="match status" value="1"/>
</dbReference>
<dbReference type="EC" id="6.3.2.4" evidence="10"/>
<accession>A0ABS8Z391</accession>
<organism evidence="13 14">
    <name type="scientific">Kibdelosporangium philippinense</name>
    <dbReference type="NCBI Taxonomy" id="211113"/>
    <lineage>
        <taxon>Bacteria</taxon>
        <taxon>Bacillati</taxon>
        <taxon>Actinomycetota</taxon>
        <taxon>Actinomycetes</taxon>
        <taxon>Pseudonocardiales</taxon>
        <taxon>Pseudonocardiaceae</taxon>
        <taxon>Kibdelosporangium</taxon>
    </lineage>
</organism>
<dbReference type="PROSITE" id="PS50975">
    <property type="entry name" value="ATP_GRASP"/>
    <property type="match status" value="1"/>
</dbReference>
<evidence type="ECO:0000313" key="14">
    <source>
        <dbReference type="Proteomes" id="UP001521150"/>
    </source>
</evidence>
<dbReference type="InterPro" id="IPR016185">
    <property type="entry name" value="PreATP-grasp_dom_sf"/>
</dbReference>
<evidence type="ECO:0000256" key="10">
    <source>
        <dbReference type="HAMAP-Rule" id="MF_00047"/>
    </source>
</evidence>
<evidence type="ECO:0000256" key="3">
    <source>
        <dbReference type="ARBA" id="ARBA00022490"/>
    </source>
</evidence>
<dbReference type="InterPro" id="IPR011095">
    <property type="entry name" value="Dala_Dala_lig_C"/>
</dbReference>
<proteinExistence type="inferred from homology"/>
<comment type="caution">
    <text evidence="13">The sequence shown here is derived from an EMBL/GenBank/DDBJ whole genome shotgun (WGS) entry which is preliminary data.</text>
</comment>
<protein>
    <recommendedName>
        <fullName evidence="10">D-alanine--D-alanine ligase</fullName>
        <ecNumber evidence="10">6.3.2.4</ecNumber>
    </recommendedName>
    <alternativeName>
        <fullName evidence="10">D-Ala-D-Ala ligase</fullName>
    </alternativeName>
    <alternativeName>
        <fullName evidence="10">D-alanylalanine synthetase</fullName>
    </alternativeName>
</protein>
<evidence type="ECO:0000256" key="8">
    <source>
        <dbReference type="ARBA" id="ARBA00022984"/>
    </source>
</evidence>
<dbReference type="GO" id="GO:0008716">
    <property type="term" value="F:D-alanine-D-alanine ligase activity"/>
    <property type="evidence" value="ECO:0007669"/>
    <property type="project" value="UniProtKB-EC"/>
</dbReference>
<dbReference type="InterPro" id="IPR005905">
    <property type="entry name" value="D_ala_D_ala"/>
</dbReference>
<evidence type="ECO:0000256" key="2">
    <source>
        <dbReference type="ARBA" id="ARBA00010871"/>
    </source>
</evidence>
<dbReference type="RefSeq" id="WP_233723494.1">
    <property type="nucleotide sequence ID" value="NZ_JAJVCN010000001.1"/>
</dbReference>
<dbReference type="SUPFAM" id="SSF52440">
    <property type="entry name" value="PreATP-grasp domain"/>
    <property type="match status" value="1"/>
</dbReference>
<comment type="function">
    <text evidence="10">Cell wall formation.</text>
</comment>
<dbReference type="InterPro" id="IPR011761">
    <property type="entry name" value="ATP-grasp"/>
</dbReference>
<evidence type="ECO:0000256" key="7">
    <source>
        <dbReference type="ARBA" id="ARBA00022960"/>
    </source>
</evidence>
<evidence type="ECO:0000256" key="11">
    <source>
        <dbReference type="PROSITE-ProRule" id="PRU00409"/>
    </source>
</evidence>
<keyword evidence="4 10" id="KW-0436">Ligase</keyword>
<keyword evidence="5 11" id="KW-0547">Nucleotide-binding</keyword>